<evidence type="ECO:0000313" key="10">
    <source>
        <dbReference type="EMBL" id="VVS97456.1"/>
    </source>
</evidence>
<evidence type="ECO:0000256" key="4">
    <source>
        <dbReference type="ARBA" id="ARBA00022475"/>
    </source>
</evidence>
<sequence length="1075" mass="114749">MIARIVNWAVEKRWLVLLLTAIVAVIGAFSLSRLPIDAVPDITNNQVQINVRAPALSPELVEKQVSFPIETALAGIPGLDNTRSLSRNGFAQITAVFDDSTDIYFARQQVGERLQGVSENLPAGVNPEMGPIATGLGEVFMWTVRLEHRKDDKHRAGEPGQQPDGSYITPEGERLTTPEDKATYLRTAQDWIVTPLLKNVTGVAGIDSIGGYAKQFLVVPDVQKLASLKITLTDLGTALEKNNTSVGGGFVNRNGEGLAVRSDALVRNANQLARTVVATRDGIPITLDQVATVRTGQAIRMGSASENGTEVVVGTAVMRIGQNSRNVATAVADRLKTINASLPPDVVVQPVMDRTALVNSTIKTVAKNLSEGALLVIVVLFLLLGNFRAALIAAAVIPVTMMLTGFGMLRLGVSANLMSLGALDFGLIVDGAVIIVENALRRLAEKQHHEGRLLSVKERLEAVATAAREMIRPSVYGQAIIILVYVPLLTLTGVEGKTFVPMALTVIIALLFAFVLSLTFVPAAIAIWLSRKVNEEDGRIISWLKQRYEPGLEKAMKRPSITIGASVVSLVLAAFAFTTLGQVFLPQLDEGDLLIQSLRIPATSVQQSQAMQVPIERMVSKQPEVRFVFSKTGTAELASDPMPPNATDMFVILKPHAEWPDPKLEKAALVERLETRLAQFPGNAYEITQPIQMRFNELIAGVRGDLAIKVFGDDFASMNRTAEQIAGILRKTQGAADVKVEQTTGLPMLDIRVNRDAMARVGVTAQDVQDTITATLGGRTAGMIFEGDRRFPVVIRLSDAERADLGLLEQVQVPVAGGGYVPLSSVADIGVVDGPNQISRENGKRRVVVQANVRGRDVGSVVADAQAAVASGVRLPPGSYLEWGGQFENLESASKRLQLVVPACFVLILLLLYGALGSVRDAAIVFTGVPFALVGGVLLLFARGMDFSISAAVGFIALSGIAVLNGLVMVSSVQDLIRSGMDRAEAAHTGALQRLRPVVMTALVASLGFVPMAFASGAGAEVQKPLATVVIGGLISATLLTLFVLPTLYARFGQRAVKVDDADTAETATALPQHA</sequence>
<proteinExistence type="inferred from homology"/>
<gene>
    <name evidence="10" type="primary">nccA</name>
    <name evidence="10" type="ORF">SPHINGO391_170007</name>
</gene>
<evidence type="ECO:0000256" key="5">
    <source>
        <dbReference type="ARBA" id="ARBA00022692"/>
    </source>
</evidence>
<evidence type="ECO:0000256" key="8">
    <source>
        <dbReference type="SAM" id="MobiDB-lite"/>
    </source>
</evidence>
<keyword evidence="7 9" id="KW-0472">Membrane</keyword>
<dbReference type="Gene3D" id="3.30.70.1430">
    <property type="entry name" value="Multidrug efflux transporter AcrB pore domain"/>
    <property type="match status" value="2"/>
</dbReference>
<feature type="transmembrane region" description="Helical" evidence="9">
    <location>
        <begin position="948"/>
        <end position="977"/>
    </location>
</feature>
<dbReference type="PANTHER" id="PTHR32063">
    <property type="match status" value="1"/>
</dbReference>
<dbReference type="SUPFAM" id="SSF82714">
    <property type="entry name" value="Multidrug efflux transporter AcrB TolC docking domain, DN and DC subdomains"/>
    <property type="match status" value="2"/>
</dbReference>
<evidence type="ECO:0000313" key="11">
    <source>
        <dbReference type="Proteomes" id="UP000326857"/>
    </source>
</evidence>
<keyword evidence="5 9" id="KW-0812">Transmembrane</keyword>
<comment type="similarity">
    <text evidence="2">Belongs to the resistance-nodulation-cell division (RND) (TC 2.A.6) family.</text>
</comment>
<name>A0A5E7XTA1_9SPHN</name>
<evidence type="ECO:0000256" key="2">
    <source>
        <dbReference type="ARBA" id="ARBA00010942"/>
    </source>
</evidence>
<feature type="transmembrane region" description="Helical" evidence="9">
    <location>
        <begin position="506"/>
        <end position="529"/>
    </location>
</feature>
<evidence type="ECO:0000256" key="3">
    <source>
        <dbReference type="ARBA" id="ARBA00022448"/>
    </source>
</evidence>
<evidence type="ECO:0000256" key="6">
    <source>
        <dbReference type="ARBA" id="ARBA00022989"/>
    </source>
</evidence>
<feature type="transmembrane region" description="Helical" evidence="9">
    <location>
        <begin position="897"/>
        <end position="916"/>
    </location>
</feature>
<feature type="transmembrane region" description="Helical" evidence="9">
    <location>
        <begin position="1026"/>
        <end position="1049"/>
    </location>
</feature>
<dbReference type="Gene3D" id="3.30.2090.10">
    <property type="entry name" value="Multidrug efflux transporter AcrB TolC docking domain, DN and DC subdomains"/>
    <property type="match status" value="2"/>
</dbReference>
<feature type="transmembrane region" description="Helical" evidence="9">
    <location>
        <begin position="923"/>
        <end position="942"/>
    </location>
</feature>
<keyword evidence="3" id="KW-0813">Transport</keyword>
<evidence type="ECO:0000256" key="1">
    <source>
        <dbReference type="ARBA" id="ARBA00004651"/>
    </source>
</evidence>
<comment type="subcellular location">
    <subcellularLocation>
        <location evidence="1">Cell membrane</location>
        <topology evidence="1">Multi-pass membrane protein</topology>
    </subcellularLocation>
</comment>
<dbReference type="PRINTS" id="PR00702">
    <property type="entry name" value="ACRIFLAVINRP"/>
</dbReference>
<dbReference type="GO" id="GO:0005886">
    <property type="term" value="C:plasma membrane"/>
    <property type="evidence" value="ECO:0007669"/>
    <property type="project" value="UniProtKB-SubCell"/>
</dbReference>
<dbReference type="GO" id="GO:0042910">
    <property type="term" value="F:xenobiotic transmembrane transporter activity"/>
    <property type="evidence" value="ECO:0007669"/>
    <property type="project" value="TreeGrafter"/>
</dbReference>
<feature type="transmembrane region" description="Helical" evidence="9">
    <location>
        <begin position="998"/>
        <end position="1020"/>
    </location>
</feature>
<dbReference type="InterPro" id="IPR004763">
    <property type="entry name" value="CusA-like"/>
</dbReference>
<evidence type="ECO:0000256" key="9">
    <source>
        <dbReference type="SAM" id="Phobius"/>
    </source>
</evidence>
<protein>
    <submittedName>
        <fullName evidence="10">Nickel-cobalt-cadmium resistance protein NccA</fullName>
    </submittedName>
</protein>
<keyword evidence="6 9" id="KW-1133">Transmembrane helix</keyword>
<dbReference type="InterPro" id="IPR001036">
    <property type="entry name" value="Acrflvin-R"/>
</dbReference>
<dbReference type="NCBIfam" id="TIGR00914">
    <property type="entry name" value="2A0601"/>
    <property type="match status" value="1"/>
</dbReference>
<dbReference type="Gene3D" id="1.20.1640.10">
    <property type="entry name" value="Multidrug efflux transporter AcrB transmembrane domain"/>
    <property type="match status" value="3"/>
</dbReference>
<feature type="transmembrane region" description="Helical" evidence="9">
    <location>
        <begin position="475"/>
        <end position="494"/>
    </location>
</feature>
<dbReference type="AlphaFoldDB" id="A0A5E7XTA1"/>
<dbReference type="RefSeq" id="WP_151989672.1">
    <property type="nucleotide sequence ID" value="NZ_LR701510.1"/>
</dbReference>
<dbReference type="EMBL" id="CABVLI010000009">
    <property type="protein sequence ID" value="VVS97456.1"/>
    <property type="molecule type" value="Genomic_DNA"/>
</dbReference>
<evidence type="ECO:0000256" key="7">
    <source>
        <dbReference type="ARBA" id="ARBA00023136"/>
    </source>
</evidence>
<accession>A0A5E7XTA1</accession>
<reference evidence="10 11" key="1">
    <citation type="submission" date="2019-09" db="EMBL/GenBank/DDBJ databases">
        <authorList>
            <person name="Dittami M. S."/>
        </authorList>
    </citation>
    <scope>NUCLEOTIDE SEQUENCE [LARGE SCALE GENOMIC DNA]</scope>
    <source>
        <strain evidence="10">SPHINGO391</strain>
    </source>
</reference>
<keyword evidence="4" id="KW-1003">Cell membrane</keyword>
<dbReference type="Pfam" id="PF00873">
    <property type="entry name" value="ACR_tran"/>
    <property type="match status" value="1"/>
</dbReference>
<dbReference type="PANTHER" id="PTHR32063:SF24">
    <property type="entry name" value="CATION EFFLUX SYSTEM (ACRB_ACRD_ACRF FAMILY)"/>
    <property type="match status" value="1"/>
</dbReference>
<dbReference type="InterPro" id="IPR027463">
    <property type="entry name" value="AcrB_DN_DC_subdom"/>
</dbReference>
<feature type="region of interest" description="Disordered" evidence="8">
    <location>
        <begin position="150"/>
        <end position="177"/>
    </location>
</feature>
<dbReference type="GO" id="GO:0008324">
    <property type="term" value="F:monoatomic cation transmembrane transporter activity"/>
    <property type="evidence" value="ECO:0007669"/>
    <property type="project" value="InterPro"/>
</dbReference>
<feature type="transmembrane region" description="Helical" evidence="9">
    <location>
        <begin position="391"/>
        <end position="411"/>
    </location>
</feature>
<dbReference type="SUPFAM" id="SSF82866">
    <property type="entry name" value="Multidrug efflux transporter AcrB transmembrane domain"/>
    <property type="match status" value="2"/>
</dbReference>
<dbReference type="Gene3D" id="3.30.70.1440">
    <property type="entry name" value="Multidrug efflux transporter AcrB pore domain"/>
    <property type="match status" value="1"/>
</dbReference>
<dbReference type="Proteomes" id="UP000326857">
    <property type="component" value="Unassembled WGS sequence"/>
</dbReference>
<dbReference type="SUPFAM" id="SSF82693">
    <property type="entry name" value="Multidrug efflux transporter AcrB pore domain, PN1, PN2, PC1 and PC2 subdomains"/>
    <property type="match status" value="3"/>
</dbReference>
<dbReference type="Gene3D" id="3.30.70.1320">
    <property type="entry name" value="Multidrug efflux transporter AcrB pore domain like"/>
    <property type="match status" value="2"/>
</dbReference>
<organism evidence="10 11">
    <name type="scientific">Sphingomonas aurantiaca</name>
    <dbReference type="NCBI Taxonomy" id="185949"/>
    <lineage>
        <taxon>Bacteria</taxon>
        <taxon>Pseudomonadati</taxon>
        <taxon>Pseudomonadota</taxon>
        <taxon>Alphaproteobacteria</taxon>
        <taxon>Sphingomonadales</taxon>
        <taxon>Sphingomonadaceae</taxon>
        <taxon>Sphingomonas</taxon>
    </lineage>
</organism>
<feature type="transmembrane region" description="Helical" evidence="9">
    <location>
        <begin position="561"/>
        <end position="585"/>
    </location>
</feature>